<feature type="region of interest" description="Disordered" evidence="4">
    <location>
        <begin position="149"/>
        <end position="182"/>
    </location>
</feature>
<feature type="region of interest" description="Disordered" evidence="4">
    <location>
        <begin position="206"/>
        <end position="226"/>
    </location>
</feature>
<sequence>MVEKRNISVFNSSHLLQPHVSHHQITQGVRECVSQSGPGPHVILLVLQYNDFSDEDINRVKTVLNLFSEKAIKHTVVLTTDEEKHRGKNILNSNINNAIDNLIKECGGGQLQFDTQNPGWRSVMIRRTEEILKKEHKEFLICDIYEDKDPSRSGGSDRADDKEKDRKFNQSTKTGSEGGGTTSGKTKLNIVVCGFNTTLKISVSKMIRGKPQKESKPQKETEKERNKVCMKKEEKIHGRQITVIELPALTQLSEEEVMRETLNCVSLCDPGVYVFVLVTPVGSLTNEDKAEMEKITRIFNSIEHFIVLFTSELTVNKSVSDSVSSKESQRIVSLYGSWYSVMGLKDQKNNEGILKILNYIDTMKIEPYSLQTYMRAHEKKIRHELEEKLSARENDIKELQEKIKTPAVKTAFSAQKRTVPAVSTAF</sequence>
<dbReference type="PANTHER" id="PTHR10903:SF170">
    <property type="entry name" value="GTPASE IMAP FAMILY MEMBER 7"/>
    <property type="match status" value="1"/>
</dbReference>
<proteinExistence type="inferred from homology"/>
<reference evidence="6 7" key="1">
    <citation type="submission" date="2018-10" db="EMBL/GenBank/DDBJ databases">
        <title>Genome assembly for a Yunnan-Guizhou Plateau 3E fish, Anabarilius grahami (Regan), and its evolutionary and genetic applications.</title>
        <authorList>
            <person name="Jiang W."/>
        </authorList>
    </citation>
    <scope>NUCLEOTIDE SEQUENCE [LARGE SCALE GENOMIC DNA]</scope>
    <source>
        <strain evidence="6">AG-KIZ</strain>
        <tissue evidence="6">Muscle</tissue>
    </source>
</reference>
<feature type="compositionally biased region" description="Basic and acidic residues" evidence="4">
    <location>
        <begin position="211"/>
        <end position="226"/>
    </location>
</feature>
<keyword evidence="3" id="KW-0342">GTP-binding</keyword>
<dbReference type="InterPro" id="IPR027417">
    <property type="entry name" value="P-loop_NTPase"/>
</dbReference>
<keyword evidence="7" id="KW-1185">Reference proteome</keyword>
<dbReference type="AlphaFoldDB" id="A0A3N0YCF2"/>
<protein>
    <submittedName>
        <fullName evidence="6">GTPase IMAP family member 3</fullName>
    </submittedName>
</protein>
<dbReference type="PANTHER" id="PTHR10903">
    <property type="entry name" value="GTPASE, IMAP FAMILY MEMBER-RELATED"/>
    <property type="match status" value="1"/>
</dbReference>
<evidence type="ECO:0000259" key="5">
    <source>
        <dbReference type="Pfam" id="PF04548"/>
    </source>
</evidence>
<dbReference type="EMBL" id="RJVU01048094">
    <property type="protein sequence ID" value="ROL43541.1"/>
    <property type="molecule type" value="Genomic_DNA"/>
</dbReference>
<dbReference type="InterPro" id="IPR045058">
    <property type="entry name" value="GIMA/IAN/Toc"/>
</dbReference>
<feature type="compositionally biased region" description="Basic and acidic residues" evidence="4">
    <location>
        <begin position="149"/>
        <end position="168"/>
    </location>
</feature>
<dbReference type="Proteomes" id="UP000281406">
    <property type="component" value="Unassembled WGS sequence"/>
</dbReference>
<dbReference type="OrthoDB" id="8954335at2759"/>
<name>A0A3N0YCF2_ANAGA</name>
<dbReference type="InterPro" id="IPR006703">
    <property type="entry name" value="G_AIG1"/>
</dbReference>
<accession>A0A3N0YCF2</accession>
<dbReference type="Pfam" id="PF04548">
    <property type="entry name" value="AIG1"/>
    <property type="match status" value="2"/>
</dbReference>
<keyword evidence="2" id="KW-0547">Nucleotide-binding</keyword>
<evidence type="ECO:0000313" key="6">
    <source>
        <dbReference type="EMBL" id="ROL43541.1"/>
    </source>
</evidence>
<evidence type="ECO:0000256" key="3">
    <source>
        <dbReference type="ARBA" id="ARBA00023134"/>
    </source>
</evidence>
<gene>
    <name evidence="6" type="ORF">DPX16_1000</name>
</gene>
<evidence type="ECO:0000256" key="2">
    <source>
        <dbReference type="ARBA" id="ARBA00022741"/>
    </source>
</evidence>
<feature type="domain" description="AIG1-type G" evidence="5">
    <location>
        <begin position="3"/>
        <end position="116"/>
    </location>
</feature>
<evidence type="ECO:0000313" key="7">
    <source>
        <dbReference type="Proteomes" id="UP000281406"/>
    </source>
</evidence>
<feature type="domain" description="AIG1-type G" evidence="5">
    <location>
        <begin position="222"/>
        <end position="386"/>
    </location>
</feature>
<comment type="similarity">
    <text evidence="1">Belongs to the TRAFAC class TrmE-Era-EngA-EngB-Septin-like GTPase superfamily. AIG1/Toc34/Toc159-like paraseptin GTPase family. IAN subfamily.</text>
</comment>
<dbReference type="GO" id="GO:0005525">
    <property type="term" value="F:GTP binding"/>
    <property type="evidence" value="ECO:0007669"/>
    <property type="project" value="UniProtKB-KW"/>
</dbReference>
<dbReference type="Gene3D" id="3.40.50.300">
    <property type="entry name" value="P-loop containing nucleotide triphosphate hydrolases"/>
    <property type="match status" value="2"/>
</dbReference>
<evidence type="ECO:0000256" key="1">
    <source>
        <dbReference type="ARBA" id="ARBA00008535"/>
    </source>
</evidence>
<evidence type="ECO:0000256" key="4">
    <source>
        <dbReference type="SAM" id="MobiDB-lite"/>
    </source>
</evidence>
<organism evidence="6 7">
    <name type="scientific">Anabarilius grahami</name>
    <name type="common">Kanglang fish</name>
    <name type="synonym">Barilius grahami</name>
    <dbReference type="NCBI Taxonomy" id="495550"/>
    <lineage>
        <taxon>Eukaryota</taxon>
        <taxon>Metazoa</taxon>
        <taxon>Chordata</taxon>
        <taxon>Craniata</taxon>
        <taxon>Vertebrata</taxon>
        <taxon>Euteleostomi</taxon>
        <taxon>Actinopterygii</taxon>
        <taxon>Neopterygii</taxon>
        <taxon>Teleostei</taxon>
        <taxon>Ostariophysi</taxon>
        <taxon>Cypriniformes</taxon>
        <taxon>Xenocyprididae</taxon>
        <taxon>Xenocypridinae</taxon>
        <taxon>Xenocypridinae incertae sedis</taxon>
        <taxon>Anabarilius</taxon>
    </lineage>
</organism>
<comment type="caution">
    <text evidence="6">The sequence shown here is derived from an EMBL/GenBank/DDBJ whole genome shotgun (WGS) entry which is preliminary data.</text>
</comment>